<dbReference type="FunFam" id="3.40.640.10:FF:000066">
    <property type="entry name" value="Aspartate aminotransferase"/>
    <property type="match status" value="1"/>
</dbReference>
<evidence type="ECO:0000256" key="6">
    <source>
        <dbReference type="ARBA" id="ARBA00022898"/>
    </source>
</evidence>
<dbReference type="PANTHER" id="PTHR11879:SF20">
    <property type="entry name" value="ASPARTATE AMINOTRANSFERASE"/>
    <property type="match status" value="1"/>
</dbReference>
<dbReference type="InterPro" id="IPR004839">
    <property type="entry name" value="Aminotransferase_I/II_large"/>
</dbReference>
<evidence type="ECO:0000256" key="5">
    <source>
        <dbReference type="ARBA" id="ARBA00022679"/>
    </source>
</evidence>
<comment type="miscellaneous">
    <text evidence="7">In eukaryotes there are cytoplasmic, mitochondrial and chloroplastic isozymes.</text>
</comment>
<dbReference type="GO" id="GO:0005829">
    <property type="term" value="C:cytosol"/>
    <property type="evidence" value="ECO:0007669"/>
    <property type="project" value="TreeGrafter"/>
</dbReference>
<keyword evidence="4 7" id="KW-0032">Aminotransferase</keyword>
<dbReference type="CDD" id="cd00609">
    <property type="entry name" value="AAT_like"/>
    <property type="match status" value="1"/>
</dbReference>
<proteinExistence type="inferred from homology"/>
<name>A0A0D2B742_9EURO</name>
<dbReference type="Pfam" id="PF00155">
    <property type="entry name" value="Aminotran_1_2"/>
    <property type="match status" value="1"/>
</dbReference>
<evidence type="ECO:0000256" key="2">
    <source>
        <dbReference type="ARBA" id="ARBA00007441"/>
    </source>
</evidence>
<comment type="catalytic activity">
    <reaction evidence="7">
        <text>L-aspartate + 2-oxoglutarate = oxaloacetate + L-glutamate</text>
        <dbReference type="Rhea" id="RHEA:21824"/>
        <dbReference type="ChEBI" id="CHEBI:16452"/>
        <dbReference type="ChEBI" id="CHEBI:16810"/>
        <dbReference type="ChEBI" id="CHEBI:29985"/>
        <dbReference type="ChEBI" id="CHEBI:29991"/>
        <dbReference type="EC" id="2.6.1.1"/>
    </reaction>
</comment>
<dbReference type="RefSeq" id="XP_016234706.1">
    <property type="nucleotide sequence ID" value="XM_016381604.1"/>
</dbReference>
<comment type="similarity">
    <text evidence="2">Belongs to the class-I pyridoxal-phosphate-dependent aminotransferase family.</text>
</comment>
<feature type="compositionally biased region" description="Polar residues" evidence="8">
    <location>
        <begin position="115"/>
        <end position="126"/>
    </location>
</feature>
<evidence type="ECO:0000256" key="3">
    <source>
        <dbReference type="ARBA" id="ARBA00011738"/>
    </source>
</evidence>
<dbReference type="GO" id="GO:0030170">
    <property type="term" value="F:pyridoxal phosphate binding"/>
    <property type="evidence" value="ECO:0007669"/>
    <property type="project" value="InterPro"/>
</dbReference>
<dbReference type="VEuPathDB" id="FungiDB:PV08_07274"/>
<evidence type="ECO:0000313" key="10">
    <source>
        <dbReference type="EMBL" id="KIW14490.1"/>
    </source>
</evidence>
<evidence type="ECO:0000256" key="4">
    <source>
        <dbReference type="ARBA" id="ARBA00022576"/>
    </source>
</evidence>
<keyword evidence="11" id="KW-1185">Reference proteome</keyword>
<dbReference type="FunFam" id="3.90.1150.10:FF:000001">
    <property type="entry name" value="Aspartate aminotransferase"/>
    <property type="match status" value="1"/>
</dbReference>
<keyword evidence="5 7" id="KW-0808">Transferase</keyword>
<dbReference type="NCBIfam" id="NF006719">
    <property type="entry name" value="PRK09257.1"/>
    <property type="match status" value="1"/>
</dbReference>
<dbReference type="GO" id="GO:0004069">
    <property type="term" value="F:L-aspartate:2-oxoglutarate aminotransferase activity"/>
    <property type="evidence" value="ECO:0007669"/>
    <property type="project" value="UniProtKB-EC"/>
</dbReference>
<dbReference type="GeneID" id="27334357"/>
<organism evidence="10 11">
    <name type="scientific">Exophiala spinifera</name>
    <dbReference type="NCBI Taxonomy" id="91928"/>
    <lineage>
        <taxon>Eukaryota</taxon>
        <taxon>Fungi</taxon>
        <taxon>Dikarya</taxon>
        <taxon>Ascomycota</taxon>
        <taxon>Pezizomycotina</taxon>
        <taxon>Eurotiomycetes</taxon>
        <taxon>Chaetothyriomycetidae</taxon>
        <taxon>Chaetothyriales</taxon>
        <taxon>Herpotrichiellaceae</taxon>
        <taxon>Exophiala</taxon>
    </lineage>
</organism>
<reference evidence="10 11" key="1">
    <citation type="submission" date="2015-01" db="EMBL/GenBank/DDBJ databases">
        <title>The Genome Sequence of Exophiala spinifera CBS89968.</title>
        <authorList>
            <consortium name="The Broad Institute Genomics Platform"/>
            <person name="Cuomo C."/>
            <person name="de Hoog S."/>
            <person name="Gorbushina A."/>
            <person name="Stielow B."/>
            <person name="Teixiera M."/>
            <person name="Abouelleil A."/>
            <person name="Chapman S.B."/>
            <person name="Priest M."/>
            <person name="Young S.K."/>
            <person name="Wortman J."/>
            <person name="Nusbaum C."/>
            <person name="Birren B."/>
        </authorList>
    </citation>
    <scope>NUCLEOTIDE SEQUENCE [LARGE SCALE GENOMIC DNA]</scope>
    <source>
        <strain evidence="10 11">CBS 89968</strain>
    </source>
</reference>
<evidence type="ECO:0000313" key="11">
    <source>
        <dbReference type="Proteomes" id="UP000053328"/>
    </source>
</evidence>
<dbReference type="InterPro" id="IPR004838">
    <property type="entry name" value="NHTrfase_class1_PyrdxlP-BS"/>
</dbReference>
<accession>A0A0D2B742</accession>
<evidence type="ECO:0000256" key="1">
    <source>
        <dbReference type="ARBA" id="ARBA00001933"/>
    </source>
</evidence>
<dbReference type="OrthoDB" id="4105682at2759"/>
<sequence length="440" mass="48899">MGILQDPQPLSGSSHFSSLSPVETDEVFNLLGAYRQDTHPSRVNLGAGVYCTDEGESWPLRVVERVEKSLYEDRDPRRHDYIPIEGDRRFLDVARDLVFSSSSPTQPPSHAGKRLSQQSSVSPDRVVSVQTISGTGANHTGARFLAETLRPGCVWLSDPTWANHHVIWSSVGVAQRLYPYYDARNCTVDFSAMMATLEREAQPRDVVVLHACAHNPTGLDPSRDQWAAIAELCRRKQLFPFFDSAYQGFASGDPARDAWAIRHFCELQPPQELCVAQSFSKNFGLYGQRAGAFHLVVNDASMVTRASVLGRLAGILRSEISVSPRYGSTIVRTVLESEDLTHAWLADLQVMSGRIKAMRLALYSELCRLQTPGSWKHIVDQVGMFSYTGLTPAEVAILRERYHIYMLSSGRISVAGLNTKNVQYVAAAIHAVRTQQAYQS</sequence>
<dbReference type="InterPro" id="IPR015422">
    <property type="entry name" value="PyrdxlP-dep_Trfase_small"/>
</dbReference>
<dbReference type="InterPro" id="IPR015421">
    <property type="entry name" value="PyrdxlP-dep_Trfase_major"/>
</dbReference>
<dbReference type="PANTHER" id="PTHR11879">
    <property type="entry name" value="ASPARTATE AMINOTRANSFERASE"/>
    <property type="match status" value="1"/>
</dbReference>
<dbReference type="Gene3D" id="3.90.1150.10">
    <property type="entry name" value="Aspartate Aminotransferase, domain 1"/>
    <property type="match status" value="1"/>
</dbReference>
<keyword evidence="6" id="KW-0663">Pyridoxal phosphate</keyword>
<dbReference type="GO" id="GO:0006532">
    <property type="term" value="P:aspartate biosynthetic process"/>
    <property type="evidence" value="ECO:0007669"/>
    <property type="project" value="TreeGrafter"/>
</dbReference>
<gene>
    <name evidence="10" type="ORF">PV08_07274</name>
</gene>
<evidence type="ECO:0000256" key="8">
    <source>
        <dbReference type="SAM" id="MobiDB-lite"/>
    </source>
</evidence>
<dbReference type="AlphaFoldDB" id="A0A0D2B742"/>
<protein>
    <recommendedName>
        <fullName evidence="7">Aspartate aminotransferase</fullName>
        <ecNumber evidence="7">2.6.1.1</ecNumber>
    </recommendedName>
</protein>
<feature type="region of interest" description="Disordered" evidence="8">
    <location>
        <begin position="100"/>
        <end position="126"/>
    </location>
</feature>
<dbReference type="EMBL" id="KN847496">
    <property type="protein sequence ID" value="KIW14490.1"/>
    <property type="molecule type" value="Genomic_DNA"/>
</dbReference>
<dbReference type="SUPFAM" id="SSF53383">
    <property type="entry name" value="PLP-dependent transferases"/>
    <property type="match status" value="1"/>
</dbReference>
<dbReference type="InterPro" id="IPR015424">
    <property type="entry name" value="PyrdxlP-dep_Trfase"/>
</dbReference>
<evidence type="ECO:0000259" key="9">
    <source>
        <dbReference type="Pfam" id="PF00155"/>
    </source>
</evidence>
<comment type="cofactor">
    <cofactor evidence="1">
        <name>pyridoxal 5'-phosphate</name>
        <dbReference type="ChEBI" id="CHEBI:597326"/>
    </cofactor>
</comment>
<feature type="domain" description="Aminotransferase class I/classII large" evidence="9">
    <location>
        <begin position="43"/>
        <end position="429"/>
    </location>
</feature>
<dbReference type="Proteomes" id="UP000053328">
    <property type="component" value="Unassembled WGS sequence"/>
</dbReference>
<dbReference type="InterPro" id="IPR000796">
    <property type="entry name" value="Asp_trans"/>
</dbReference>
<dbReference type="PRINTS" id="PR00799">
    <property type="entry name" value="TRANSAMINASE"/>
</dbReference>
<evidence type="ECO:0000256" key="7">
    <source>
        <dbReference type="RuleBase" id="RU000480"/>
    </source>
</evidence>
<dbReference type="STRING" id="91928.A0A0D2B742"/>
<dbReference type="HOGENOM" id="CLU_032440_1_2_1"/>
<dbReference type="PROSITE" id="PS00105">
    <property type="entry name" value="AA_TRANSFER_CLASS_1"/>
    <property type="match status" value="1"/>
</dbReference>
<dbReference type="EC" id="2.6.1.1" evidence="7"/>
<comment type="subunit">
    <text evidence="3 7">Homodimer.</text>
</comment>
<dbReference type="Gene3D" id="3.40.640.10">
    <property type="entry name" value="Type I PLP-dependent aspartate aminotransferase-like (Major domain)"/>
    <property type="match status" value="1"/>
</dbReference>